<feature type="compositionally biased region" description="Basic and acidic residues" evidence="1">
    <location>
        <begin position="1043"/>
        <end position="1065"/>
    </location>
</feature>
<feature type="compositionally biased region" description="Low complexity" evidence="1">
    <location>
        <begin position="65"/>
        <end position="74"/>
    </location>
</feature>
<dbReference type="OrthoDB" id="10685807at2759"/>
<feature type="region of interest" description="Disordered" evidence="1">
    <location>
        <begin position="169"/>
        <end position="300"/>
    </location>
</feature>
<feature type="region of interest" description="Disordered" evidence="1">
    <location>
        <begin position="61"/>
        <end position="93"/>
    </location>
</feature>
<feature type="compositionally biased region" description="Basic and acidic residues" evidence="1">
    <location>
        <begin position="752"/>
        <end position="770"/>
    </location>
</feature>
<feature type="compositionally biased region" description="Low complexity" evidence="1">
    <location>
        <begin position="81"/>
        <end position="93"/>
    </location>
</feature>
<feature type="compositionally biased region" description="Basic and acidic residues" evidence="1">
    <location>
        <begin position="1142"/>
        <end position="1164"/>
    </location>
</feature>
<feature type="compositionally biased region" description="Polar residues" evidence="1">
    <location>
        <begin position="452"/>
        <end position="462"/>
    </location>
</feature>
<feature type="compositionally biased region" description="Basic and acidic residues" evidence="1">
    <location>
        <begin position="834"/>
        <end position="852"/>
    </location>
</feature>
<gene>
    <name evidence="2" type="ORF">CSUI_000738</name>
</gene>
<evidence type="ECO:0000313" key="3">
    <source>
        <dbReference type="Proteomes" id="UP000221165"/>
    </source>
</evidence>
<feature type="region of interest" description="Disordered" evidence="1">
    <location>
        <begin position="672"/>
        <end position="692"/>
    </location>
</feature>
<feature type="region of interest" description="Disordered" evidence="1">
    <location>
        <begin position="506"/>
        <end position="545"/>
    </location>
</feature>
<feature type="region of interest" description="Disordered" evidence="1">
    <location>
        <begin position="817"/>
        <end position="878"/>
    </location>
</feature>
<feature type="region of interest" description="Disordered" evidence="1">
    <location>
        <begin position="1263"/>
        <end position="1304"/>
    </location>
</feature>
<feature type="region of interest" description="Disordered" evidence="1">
    <location>
        <begin position="584"/>
        <end position="603"/>
    </location>
</feature>
<feature type="compositionally biased region" description="Basic and acidic residues" evidence="1">
    <location>
        <begin position="171"/>
        <end position="220"/>
    </location>
</feature>
<dbReference type="Proteomes" id="UP000221165">
    <property type="component" value="Unassembled WGS sequence"/>
</dbReference>
<organism evidence="2 3">
    <name type="scientific">Cystoisospora suis</name>
    <dbReference type="NCBI Taxonomy" id="483139"/>
    <lineage>
        <taxon>Eukaryota</taxon>
        <taxon>Sar</taxon>
        <taxon>Alveolata</taxon>
        <taxon>Apicomplexa</taxon>
        <taxon>Conoidasida</taxon>
        <taxon>Coccidia</taxon>
        <taxon>Eucoccidiorida</taxon>
        <taxon>Eimeriorina</taxon>
        <taxon>Sarcocystidae</taxon>
        <taxon>Cystoisospora</taxon>
    </lineage>
</organism>
<dbReference type="EMBL" id="MIGC01000290">
    <property type="protein sequence ID" value="PHJ25395.1"/>
    <property type="molecule type" value="Genomic_DNA"/>
</dbReference>
<sequence length="1402" mass="156773">MERLNRLYPLLDECSSRPFQPQGNALSQRCNALELHNPGSCPSSPQPPACHLPFPQSSFPASETSVSPPRYDSSPSRRVDSFSSSLGSFSTSGTPISTVSVPAKLSRALSTQPRTPTGCGHRHYRLFFIQPLTYYYGMMDRWFSQMASALIRESQRTCDNETRKVHCTLPRSRDKEKAEHDSGSGREEGDEERKEGAQSKGRQGADGREARGNVETRRETITSSAGPPQERTTSDPKSTEAARFSRGGHHNRSQGTAGERTRKPPSDQRSLREGEGPEDGHRASVRKEREGQGWHEEPTPTEGVFFDVFVWGEGFAGFPALRPSLACPSNASRPLMLLFTRAFPSCKTSSPPLSFGRAVSRWFGGQTANDVFLLHWTHLPRFADSRGLYSGYDGSFWRKDVLPSSVFVLIEHEWVDDAQRRLLAVRPNLVLHTYNQILAFGPASKTFLGDASESTTQVSTGEGESALGSQLRRKLGEDGGSRHQYESVGADEDLIQERTTGQLGLHANANAKWAPETRVNLGDEERQEEAKRDQARQTGEGESSDRYRSVYLPSVYERGSWVSFLHNTVEWLFNSYRPPPTLILKDSRDENSTAQKTTKREKAGRTEFWTSSAIWAAAVSAKTRTGHPTGLEPSGRVDGGLLESLMPHGIDSHCFLSNLLSGETSLRALQPTQPDQVKPQAQRDIETSTGTVGEFWPSPRYLTLTREKAGKNKTDKRRRDVFIATERPHANANPDVKELTYHTAWRGSPVPREGETKHKGSSPKRKEQEDQLKWIEEEIERVIRSPRRNDLLLVGNLSCNVYPTRHIFSAALDSIRAEEEQGRRGKVETTNNTREGKRAAKERETVGYEDNRNLQGMGDGNGDTKDKNGNSRSWPGGGYPVVLRAVMRLPQRVKAEVRSPEGDQPDEWGEAASPVPMMEADSREDFGTRFPRLRKATPQRRLFGGGTSPSGLRWGGSGPLRPSGSAVGRKNSLRETGWLKDRKQERQLSIKTLPPAKYIEDVLQPEFRQELEENLSAIFDKVAKREEISEYRKRNGGAENEDLGGRSEKSGVRPTRDTLQEETKHSLGRARKHEGLSEGHLQGFCSQWRQHHNSYLASMRETKICLYGGHKGWTLRKGIEMLASGCVVVEMKLGKKGRTKNRNTDHQERRDGEHPSAKEPKKSADGSLGMMDFQDFVVNIPIDLSVVAAQDHQSRRKNSRSHEHWKNARKQAPNDKAGQAGDKAGQAGDKTGTRNKGESARGIDFTLGGGSVAAPAPGLARRLSDVATPSASLDGETSDTEQTTRRSPEEGDSNDSEEDDEDQEEFFILEPEEHWDAYVSLCDLDKEAQERLAAEVARQLRRVVRRFDEGQFDTLRREGMRFALLERDYVHLSKTFLFPLIEVMLHALPRQMSPREIPAQET</sequence>
<keyword evidence="3" id="KW-1185">Reference proteome</keyword>
<evidence type="ECO:0000313" key="2">
    <source>
        <dbReference type="EMBL" id="PHJ25395.1"/>
    </source>
</evidence>
<dbReference type="RefSeq" id="XP_067927042.1">
    <property type="nucleotide sequence ID" value="XM_068060969.1"/>
</dbReference>
<dbReference type="GeneID" id="94424180"/>
<feature type="compositionally biased region" description="Low complexity" evidence="1">
    <location>
        <begin position="1215"/>
        <end position="1230"/>
    </location>
</feature>
<reference evidence="2 3" key="1">
    <citation type="journal article" date="2017" name="Int. J. Parasitol.">
        <title>The genome of the protozoan parasite Cystoisospora suis and a reverse vaccinology approach to identify vaccine candidates.</title>
        <authorList>
            <person name="Palmieri N."/>
            <person name="Shrestha A."/>
            <person name="Ruttkowski B."/>
            <person name="Beck T."/>
            <person name="Vogl C."/>
            <person name="Tomley F."/>
            <person name="Blake D.P."/>
            <person name="Joachim A."/>
        </authorList>
    </citation>
    <scope>NUCLEOTIDE SEQUENCE [LARGE SCALE GENOMIC DNA]</scope>
    <source>
        <strain evidence="2 3">Wien I</strain>
    </source>
</reference>
<feature type="compositionally biased region" description="Acidic residues" evidence="1">
    <location>
        <begin position="1290"/>
        <end position="1304"/>
    </location>
</feature>
<feature type="region of interest" description="Disordered" evidence="1">
    <location>
        <begin position="745"/>
        <end position="770"/>
    </location>
</feature>
<feature type="region of interest" description="Disordered" evidence="1">
    <location>
        <begin position="1033"/>
        <end position="1076"/>
    </location>
</feature>
<feature type="region of interest" description="Disordered" evidence="1">
    <location>
        <begin position="1191"/>
        <end position="1250"/>
    </location>
</feature>
<feature type="compositionally biased region" description="Basic and acidic residues" evidence="1">
    <location>
        <begin position="521"/>
        <end position="535"/>
    </location>
</feature>
<feature type="compositionally biased region" description="Gly residues" evidence="1">
    <location>
        <begin position="943"/>
        <end position="958"/>
    </location>
</feature>
<feature type="region of interest" description="Disordered" evidence="1">
    <location>
        <begin position="451"/>
        <end position="490"/>
    </location>
</feature>
<name>A0A2C6LEY6_9APIC</name>
<feature type="compositionally biased region" description="Basic and acidic residues" evidence="1">
    <location>
        <begin position="259"/>
        <end position="298"/>
    </location>
</feature>
<feature type="region of interest" description="Disordered" evidence="1">
    <location>
        <begin position="940"/>
        <end position="980"/>
    </location>
</feature>
<accession>A0A2C6LEY6</accession>
<feature type="compositionally biased region" description="Basic and acidic residues" evidence="1">
    <location>
        <begin position="1231"/>
        <end position="1241"/>
    </location>
</feature>
<evidence type="ECO:0000256" key="1">
    <source>
        <dbReference type="SAM" id="MobiDB-lite"/>
    </source>
</evidence>
<proteinExistence type="predicted"/>
<comment type="caution">
    <text evidence="2">The sequence shown here is derived from an EMBL/GenBank/DDBJ whole genome shotgun (WGS) entry which is preliminary data.</text>
</comment>
<feature type="region of interest" description="Disordered" evidence="1">
    <location>
        <begin position="1136"/>
        <end position="1168"/>
    </location>
</feature>
<dbReference type="VEuPathDB" id="ToxoDB:CSUI_000738"/>
<protein>
    <submittedName>
        <fullName evidence="2">Uncharacterized protein</fullName>
    </submittedName>
</protein>
<feature type="compositionally biased region" description="Basic and acidic residues" evidence="1">
    <location>
        <begin position="817"/>
        <end position="827"/>
    </location>
</feature>
<feature type="compositionally biased region" description="Basic and acidic residues" evidence="1">
    <location>
        <begin position="474"/>
        <end position="485"/>
    </location>
</feature>